<dbReference type="Gene3D" id="3.30.420.40">
    <property type="match status" value="2"/>
</dbReference>
<evidence type="ECO:0000256" key="1">
    <source>
        <dbReference type="ARBA" id="ARBA00006479"/>
    </source>
</evidence>
<proteinExistence type="inferred from homology"/>
<name>A0ABS1LMR9_9MICO</name>
<dbReference type="PANTHER" id="PTHR18964:SF173">
    <property type="entry name" value="GLUCOKINASE"/>
    <property type="match status" value="1"/>
</dbReference>
<dbReference type="PANTHER" id="PTHR18964">
    <property type="entry name" value="ROK (REPRESSOR, ORF, KINASE) FAMILY"/>
    <property type="match status" value="1"/>
</dbReference>
<organism evidence="2 3">
    <name type="scientific">Myceligenerans indicum</name>
    <dbReference type="NCBI Taxonomy" id="2593663"/>
    <lineage>
        <taxon>Bacteria</taxon>
        <taxon>Bacillati</taxon>
        <taxon>Actinomycetota</taxon>
        <taxon>Actinomycetes</taxon>
        <taxon>Micrococcales</taxon>
        <taxon>Promicromonosporaceae</taxon>
        <taxon>Myceligenerans</taxon>
    </lineage>
</organism>
<protein>
    <submittedName>
        <fullName evidence="2">ROK family protein</fullName>
    </submittedName>
</protein>
<dbReference type="EMBL" id="JABBYC010000029">
    <property type="protein sequence ID" value="MBL0887506.1"/>
    <property type="molecule type" value="Genomic_DNA"/>
</dbReference>
<dbReference type="InterPro" id="IPR043129">
    <property type="entry name" value="ATPase_NBD"/>
</dbReference>
<comment type="similarity">
    <text evidence="1">Belongs to the ROK (NagC/XylR) family.</text>
</comment>
<dbReference type="Proteomes" id="UP000675409">
    <property type="component" value="Unassembled WGS sequence"/>
</dbReference>
<dbReference type="Pfam" id="PF00480">
    <property type="entry name" value="ROK"/>
    <property type="match status" value="1"/>
</dbReference>
<dbReference type="SUPFAM" id="SSF53067">
    <property type="entry name" value="Actin-like ATPase domain"/>
    <property type="match status" value="1"/>
</dbReference>
<evidence type="ECO:0000313" key="3">
    <source>
        <dbReference type="Proteomes" id="UP000675409"/>
    </source>
</evidence>
<keyword evidence="3" id="KW-1185">Reference proteome</keyword>
<gene>
    <name evidence="2" type="ORF">HGK34_14655</name>
</gene>
<accession>A0ABS1LMR9</accession>
<dbReference type="InterPro" id="IPR000600">
    <property type="entry name" value="ROK"/>
</dbReference>
<sequence length="383" mass="40124">MPQGPGEFLELIRSGEAATRGELLSATGMSRVSVALRVDALLEAGITRPAGHAGATGGRRAVRFVFDPPTLVLVAALDLDSGLIAAVDAHGSVMRRRTLDLNVADGAEATIRTITQGFTQLLEECGKDPRLVLAMGISLPAPIDPITGRPEEPPIMPGWDGWPVTEALQEYLDVPVYMENDADAMAYGEWSHRHGDPTRPLLLVKVADYIGGGIVIDGRVYRGVDGGAGDLGHIPVGGDKVCRCGRRGCLASEASGRAVLEQLSEQQYPVTTFAELNFALEQQDAVATAVVQSAGEKIGRVLGSVAAMLNPATIVIAGAMQSVPLVSSIRSAVYASALPRATRRLEISASAVGTDSALIGLARIALDTEYSPAAVNRRLGDSS</sequence>
<dbReference type="InterPro" id="IPR036388">
    <property type="entry name" value="WH-like_DNA-bd_sf"/>
</dbReference>
<dbReference type="RefSeq" id="WP_201848673.1">
    <property type="nucleotide sequence ID" value="NZ_JABBYC010000029.1"/>
</dbReference>
<dbReference type="Gene3D" id="1.10.10.10">
    <property type="entry name" value="Winged helix-like DNA-binding domain superfamily/Winged helix DNA-binding domain"/>
    <property type="match status" value="1"/>
</dbReference>
<evidence type="ECO:0000313" key="2">
    <source>
        <dbReference type="EMBL" id="MBL0887506.1"/>
    </source>
</evidence>
<dbReference type="SUPFAM" id="SSF46785">
    <property type="entry name" value="Winged helix' DNA-binding domain"/>
    <property type="match status" value="1"/>
</dbReference>
<reference evidence="2 3" key="1">
    <citation type="journal article" date="2021" name="Arch. Microbiol.">
        <title>Myceligenerans indicum sp. nov., an actinobacterium isolated from mangrove sediment of Sundarbans, India.</title>
        <authorList>
            <person name="Asha K."/>
            <person name="Bhadury P."/>
        </authorList>
    </citation>
    <scope>NUCLEOTIDE SEQUENCE [LARGE SCALE GENOMIC DNA]</scope>
    <source>
        <strain evidence="2 3">I2</strain>
    </source>
</reference>
<dbReference type="InterPro" id="IPR036390">
    <property type="entry name" value="WH_DNA-bd_sf"/>
</dbReference>
<comment type="caution">
    <text evidence="2">The sequence shown here is derived from an EMBL/GenBank/DDBJ whole genome shotgun (WGS) entry which is preliminary data.</text>
</comment>